<accession>A0A1J5PX80</accession>
<organism evidence="1">
    <name type="scientific">mine drainage metagenome</name>
    <dbReference type="NCBI Taxonomy" id="410659"/>
    <lineage>
        <taxon>unclassified sequences</taxon>
        <taxon>metagenomes</taxon>
        <taxon>ecological metagenomes</taxon>
    </lineage>
</organism>
<evidence type="ECO:0000313" key="1">
    <source>
        <dbReference type="EMBL" id="OIQ76094.1"/>
    </source>
</evidence>
<reference evidence="1" key="1">
    <citation type="submission" date="2016-10" db="EMBL/GenBank/DDBJ databases">
        <title>Sequence of Gallionella enrichment culture.</title>
        <authorList>
            <person name="Poehlein A."/>
            <person name="Muehling M."/>
            <person name="Daniel R."/>
        </authorList>
    </citation>
    <scope>NUCLEOTIDE SEQUENCE</scope>
</reference>
<proteinExistence type="predicted"/>
<sequence>MGNLEQQHKRRQERLLPAALRVAILGIGMSMGLCAAAAQAAEPAAAPSQPVNLQNASNTDLPGSPSRVRIDQSLGVHAIKVRDGAVVLNTAVLLKVYVYAYSKQPVNYTGILTADTEMIDPPAPVQATAREKQQIDAMIAFAKAHPTLLIRVDDIALDPYVPADKSYPIDNRLFIHGAGYYFDNSPYHYSYDHPEAFRHLQCTDPAMLKTIDQAIASYIHFHMGIACTVLGADARTQGLLLRVDEARIKDALGNVLIDQKAG</sequence>
<comment type="caution">
    <text evidence="1">The sequence shown here is derived from an EMBL/GenBank/DDBJ whole genome shotgun (WGS) entry which is preliminary data.</text>
</comment>
<gene>
    <name evidence="1" type="ORF">GALL_422320</name>
</gene>
<dbReference type="EMBL" id="MLJW01001968">
    <property type="protein sequence ID" value="OIQ76094.1"/>
    <property type="molecule type" value="Genomic_DNA"/>
</dbReference>
<name>A0A1J5PX80_9ZZZZ</name>
<dbReference type="AlphaFoldDB" id="A0A1J5PX80"/>
<protein>
    <submittedName>
        <fullName evidence="1">Uncharacterized protein</fullName>
    </submittedName>
</protein>